<protein>
    <submittedName>
        <fullName evidence="3">Acyltransferase</fullName>
    </submittedName>
</protein>
<dbReference type="EMBL" id="CP023564">
    <property type="protein sequence ID" value="ATG54787.1"/>
    <property type="molecule type" value="Genomic_DNA"/>
</dbReference>
<evidence type="ECO:0000259" key="2">
    <source>
        <dbReference type="Pfam" id="PF01757"/>
    </source>
</evidence>
<evidence type="ECO:0000256" key="1">
    <source>
        <dbReference type="SAM" id="Phobius"/>
    </source>
</evidence>
<dbReference type="GO" id="GO:0009103">
    <property type="term" value="P:lipopolysaccharide biosynthetic process"/>
    <property type="evidence" value="ECO:0007669"/>
    <property type="project" value="TreeGrafter"/>
</dbReference>
<dbReference type="PANTHER" id="PTHR23028">
    <property type="entry name" value="ACETYLTRANSFERASE"/>
    <property type="match status" value="1"/>
</dbReference>
<keyword evidence="3" id="KW-0808">Transferase</keyword>
<feature type="transmembrane region" description="Helical" evidence="1">
    <location>
        <begin position="222"/>
        <end position="240"/>
    </location>
</feature>
<evidence type="ECO:0000313" key="4">
    <source>
        <dbReference type="Proteomes" id="UP000217889"/>
    </source>
</evidence>
<dbReference type="GO" id="GO:0016020">
    <property type="term" value="C:membrane"/>
    <property type="evidence" value="ECO:0007669"/>
    <property type="project" value="TreeGrafter"/>
</dbReference>
<reference evidence="3 4" key="1">
    <citation type="journal article" date="2014" name="Int. J. Syst. Evol. Microbiol.">
        <title>Brachybacterium ginsengisoli sp. nov., isolated from soil of a ginseng field.</title>
        <authorList>
            <person name="Hoang V.A."/>
            <person name="Kim Y.J."/>
            <person name="Nguyen N.L."/>
            <person name="Yang D.C."/>
        </authorList>
    </citation>
    <scope>NUCLEOTIDE SEQUENCE [LARGE SCALE GENOMIC DNA]</scope>
    <source>
        <strain evidence="3 4">DCY80</strain>
    </source>
</reference>
<keyword evidence="4" id="KW-1185">Reference proteome</keyword>
<dbReference type="InterPro" id="IPR050879">
    <property type="entry name" value="Acyltransferase_3"/>
</dbReference>
<proteinExistence type="predicted"/>
<dbReference type="OrthoDB" id="9807745at2"/>
<sequence length="421" mass="45746">MTCPCIVPTGSTLSGRSSSSSAGGAARALCQRAAPGSRDAARLRAKMLPMSETGAPTVPRAASRARVEIIDYLRLLAAISVMGFHYLYNGINNGKVGSISHEPIARIAEHAHLGVNLFFMISGFVITASVRGKTARQFAVGRALRLYPAFWVAVGITTFFALVLGGERMGVTPQQVLVNLTMIPSLLGQPYVDGVYWTLLYELQFYVMVFALVLFGQGNRVAALMPAWAMLMLYVTMMSPRLADDVPYLGGYFVWFAAGAIICSIAESGWSAYRAAGLLAAYIPISDLEITTDSLLKTLVFLLMMTTLSPKVRSLRLPGSATAGGLTYPIYLLHAHIGYMLLDTFATESNKWVAYAAVVGFVLILAYALHRLVERHPASRRFWAWLLGATLGRAVDLLQSLVDRMRALEARRDAGKVPSKP</sequence>
<keyword evidence="3" id="KW-0012">Acyltransferase</keyword>
<name>A0A291GX59_9MICO</name>
<dbReference type="AlphaFoldDB" id="A0A291GX59"/>
<feature type="transmembrane region" description="Helical" evidence="1">
    <location>
        <begin position="194"/>
        <end position="215"/>
    </location>
</feature>
<feature type="domain" description="Acyltransferase 3" evidence="2">
    <location>
        <begin position="69"/>
        <end position="370"/>
    </location>
</feature>
<evidence type="ECO:0000313" key="3">
    <source>
        <dbReference type="EMBL" id="ATG54787.1"/>
    </source>
</evidence>
<feature type="transmembrane region" description="Helical" evidence="1">
    <location>
        <begin position="111"/>
        <end position="132"/>
    </location>
</feature>
<feature type="transmembrane region" description="Helical" evidence="1">
    <location>
        <begin position="352"/>
        <end position="370"/>
    </location>
</feature>
<keyword evidence="1" id="KW-0812">Transmembrane</keyword>
<dbReference type="Pfam" id="PF01757">
    <property type="entry name" value="Acyl_transf_3"/>
    <property type="match status" value="1"/>
</dbReference>
<dbReference type="GO" id="GO:0016747">
    <property type="term" value="F:acyltransferase activity, transferring groups other than amino-acyl groups"/>
    <property type="evidence" value="ECO:0007669"/>
    <property type="project" value="InterPro"/>
</dbReference>
<accession>A0A291GX59</accession>
<feature type="transmembrane region" description="Helical" evidence="1">
    <location>
        <begin position="252"/>
        <end position="273"/>
    </location>
</feature>
<gene>
    <name evidence="3" type="ORF">CFK41_08410</name>
</gene>
<keyword evidence="1" id="KW-0472">Membrane</keyword>
<dbReference type="PANTHER" id="PTHR23028:SF53">
    <property type="entry name" value="ACYL_TRANSF_3 DOMAIN-CONTAINING PROTEIN"/>
    <property type="match status" value="1"/>
</dbReference>
<keyword evidence="1" id="KW-1133">Transmembrane helix</keyword>
<dbReference type="KEGG" id="bgg:CFK41_08410"/>
<dbReference type="Proteomes" id="UP000217889">
    <property type="component" value="Chromosome"/>
</dbReference>
<dbReference type="InterPro" id="IPR002656">
    <property type="entry name" value="Acyl_transf_3_dom"/>
</dbReference>
<feature type="transmembrane region" description="Helical" evidence="1">
    <location>
        <begin position="325"/>
        <end position="345"/>
    </location>
</feature>
<organism evidence="3 4">
    <name type="scientific">Brachybacterium ginsengisoli</name>
    <dbReference type="NCBI Taxonomy" id="1331682"/>
    <lineage>
        <taxon>Bacteria</taxon>
        <taxon>Bacillati</taxon>
        <taxon>Actinomycetota</taxon>
        <taxon>Actinomycetes</taxon>
        <taxon>Micrococcales</taxon>
        <taxon>Dermabacteraceae</taxon>
        <taxon>Brachybacterium</taxon>
    </lineage>
</organism>
<feature type="transmembrane region" description="Helical" evidence="1">
    <location>
        <begin position="72"/>
        <end position="91"/>
    </location>
</feature>
<feature type="transmembrane region" description="Helical" evidence="1">
    <location>
        <begin position="144"/>
        <end position="164"/>
    </location>
</feature>